<evidence type="ECO:0000256" key="1">
    <source>
        <dbReference type="SAM" id="MobiDB-lite"/>
    </source>
</evidence>
<organism evidence="2">
    <name type="scientific">Phage sp. ct4bw6</name>
    <dbReference type="NCBI Taxonomy" id="2826747"/>
    <lineage>
        <taxon>Viruses</taxon>
    </lineage>
</organism>
<protein>
    <submittedName>
        <fullName evidence="2">Uncharacterized protein</fullName>
    </submittedName>
</protein>
<dbReference type="EMBL" id="BK014991">
    <property type="protein sequence ID" value="DAD85971.1"/>
    <property type="molecule type" value="Genomic_DNA"/>
</dbReference>
<feature type="compositionally biased region" description="Polar residues" evidence="1">
    <location>
        <begin position="22"/>
        <end position="34"/>
    </location>
</feature>
<reference evidence="2" key="1">
    <citation type="journal article" date="2021" name="Proc. Natl. Acad. Sci. U.S.A.">
        <title>A Catalog of Tens of Thousands of Viruses from Human Metagenomes Reveals Hidden Associations with Chronic Diseases.</title>
        <authorList>
            <person name="Tisza M.J."/>
            <person name="Buck C.B."/>
        </authorList>
    </citation>
    <scope>NUCLEOTIDE SEQUENCE</scope>
    <source>
        <strain evidence="2">Ct4bw6</strain>
    </source>
</reference>
<accession>A0A8S5MVP0</accession>
<sequence length="34" mass="3949">MKSPVFPHSRRRASHFHPTPLRHTSQNPEIGNTQ</sequence>
<evidence type="ECO:0000313" key="2">
    <source>
        <dbReference type="EMBL" id="DAD85971.1"/>
    </source>
</evidence>
<proteinExistence type="predicted"/>
<feature type="region of interest" description="Disordered" evidence="1">
    <location>
        <begin position="1"/>
        <end position="34"/>
    </location>
</feature>
<name>A0A8S5MVP0_9VIRU</name>